<reference evidence="2" key="1">
    <citation type="journal article" date="2020" name="Stud. Mycol.">
        <title>101 Dothideomycetes genomes: a test case for predicting lifestyles and emergence of pathogens.</title>
        <authorList>
            <person name="Haridas S."/>
            <person name="Albert R."/>
            <person name="Binder M."/>
            <person name="Bloem J."/>
            <person name="Labutti K."/>
            <person name="Salamov A."/>
            <person name="Andreopoulos B."/>
            <person name="Baker S."/>
            <person name="Barry K."/>
            <person name="Bills G."/>
            <person name="Bluhm B."/>
            <person name="Cannon C."/>
            <person name="Castanera R."/>
            <person name="Culley D."/>
            <person name="Daum C."/>
            <person name="Ezra D."/>
            <person name="Gonzalez J."/>
            <person name="Henrissat B."/>
            <person name="Kuo A."/>
            <person name="Liang C."/>
            <person name="Lipzen A."/>
            <person name="Lutzoni F."/>
            <person name="Magnuson J."/>
            <person name="Mondo S."/>
            <person name="Nolan M."/>
            <person name="Ohm R."/>
            <person name="Pangilinan J."/>
            <person name="Park H.-J."/>
            <person name="Ramirez L."/>
            <person name="Alfaro M."/>
            <person name="Sun H."/>
            <person name="Tritt A."/>
            <person name="Yoshinaga Y."/>
            <person name="Zwiers L.-H."/>
            <person name="Turgeon B."/>
            <person name="Goodwin S."/>
            <person name="Spatafora J."/>
            <person name="Crous P."/>
            <person name="Grigoriev I."/>
        </authorList>
    </citation>
    <scope>NUCLEOTIDE SEQUENCE</scope>
    <source>
        <strain evidence="2">CBS 119925</strain>
    </source>
</reference>
<dbReference type="Proteomes" id="UP000799440">
    <property type="component" value="Unassembled WGS sequence"/>
</dbReference>
<proteinExistence type="predicted"/>
<feature type="region of interest" description="Disordered" evidence="1">
    <location>
        <begin position="127"/>
        <end position="158"/>
    </location>
</feature>
<sequence length="609" mass="66710">MMALFRLKAHCTTRSQHQTQRRQLYSHLQANTSPPFTKPPPSGPSQRCIAPNLTHRSAHEPLARWARALDLEGHMGSGQSSSGSTHSQLPSQVLSDVLLHSQSSSLQDPLRPMFDSATADTVCGSVSAQGHELRPAEVATPSSRRTRPASLRSRGLPVAESEQLPEYVAAGQRHRQPSACSSPAATFPNPHLTAINTTMNATMGQSDQANLYGFQTHGNSAPGPLCRRRQLEMNAPLEAVDGTPSAVSFASTGTDSNYSSHERDYFTASFTAMRAHGHDPSWPQSFRPLNLRDDSHPDSNMRLRSHHSSVVRSGPTRHLHGAEQHQTANAAFPVLHCYSSSHYEDGMAQHSNMNEVMSGGGDYHTPLFDDQVPDFDNGVNSTMSRNLDATHNLPGPSASTPGNSVQPTKQRRSTLTLRKSGMTRYRWSPEKIQLHVKNGRKVPSWANDPKYSPHLVWSYVSASGDTSFAGIDDINIGAGEILTFLPSPITVHGVTHRLARNCWMPANIAHAINHARCVDEDSGVRADSVKHQLSASDVAYYGTSWAAYHKAANLPDKRPTLTDYTPQDWRLHGASLQGRDKGRVVDPPLISLAAGVLRERFRKEMTPSF</sequence>
<gene>
    <name evidence="2" type="ORF">M011DRAFT_512439</name>
</gene>
<dbReference type="OrthoDB" id="3795517at2759"/>
<keyword evidence="3" id="KW-1185">Reference proteome</keyword>
<name>A0A6A6UW00_9PLEO</name>
<feature type="compositionally biased region" description="Polar residues" evidence="1">
    <location>
        <begin position="397"/>
        <end position="413"/>
    </location>
</feature>
<feature type="region of interest" description="Disordered" evidence="1">
    <location>
        <begin position="388"/>
        <end position="413"/>
    </location>
</feature>
<evidence type="ECO:0000256" key="1">
    <source>
        <dbReference type="SAM" id="MobiDB-lite"/>
    </source>
</evidence>
<evidence type="ECO:0000313" key="3">
    <source>
        <dbReference type="Proteomes" id="UP000799440"/>
    </source>
</evidence>
<dbReference type="AlphaFoldDB" id="A0A6A6UW00"/>
<protein>
    <submittedName>
        <fullName evidence="2">Uncharacterized protein</fullName>
    </submittedName>
</protein>
<organism evidence="2 3">
    <name type="scientific">Sporormia fimetaria CBS 119925</name>
    <dbReference type="NCBI Taxonomy" id="1340428"/>
    <lineage>
        <taxon>Eukaryota</taxon>
        <taxon>Fungi</taxon>
        <taxon>Dikarya</taxon>
        <taxon>Ascomycota</taxon>
        <taxon>Pezizomycotina</taxon>
        <taxon>Dothideomycetes</taxon>
        <taxon>Pleosporomycetidae</taxon>
        <taxon>Pleosporales</taxon>
        <taxon>Sporormiaceae</taxon>
        <taxon>Sporormia</taxon>
    </lineage>
</organism>
<dbReference type="EMBL" id="MU006611">
    <property type="protein sequence ID" value="KAF2742315.1"/>
    <property type="molecule type" value="Genomic_DNA"/>
</dbReference>
<accession>A0A6A6UW00</accession>
<evidence type="ECO:0000313" key="2">
    <source>
        <dbReference type="EMBL" id="KAF2742315.1"/>
    </source>
</evidence>